<keyword evidence="1" id="KW-0802">TPR repeat</keyword>
<feature type="region of interest" description="Disordered" evidence="2">
    <location>
        <begin position="675"/>
        <end position="781"/>
    </location>
</feature>
<feature type="region of interest" description="Disordered" evidence="2">
    <location>
        <begin position="29"/>
        <end position="82"/>
    </location>
</feature>
<dbReference type="InterPro" id="IPR019734">
    <property type="entry name" value="TPR_rpt"/>
</dbReference>
<feature type="compositionally biased region" description="Low complexity" evidence="2">
    <location>
        <begin position="626"/>
        <end position="637"/>
    </location>
</feature>
<feature type="compositionally biased region" description="Basic residues" evidence="2">
    <location>
        <begin position="526"/>
        <end position="547"/>
    </location>
</feature>
<dbReference type="PANTHER" id="PTHR23184:SF9">
    <property type="entry name" value="TETRATRICOPEPTIDE REPEAT PROTEIN 14"/>
    <property type="match status" value="1"/>
</dbReference>
<dbReference type="SUPFAM" id="SSF48452">
    <property type="entry name" value="TPR-like"/>
    <property type="match status" value="1"/>
</dbReference>
<organism evidence="4 5">
    <name type="scientific">Psophia crepitans</name>
    <name type="common">common trumpeter</name>
    <dbReference type="NCBI Taxonomy" id="54359"/>
    <lineage>
        <taxon>Eukaryota</taxon>
        <taxon>Metazoa</taxon>
        <taxon>Chordata</taxon>
        <taxon>Craniata</taxon>
        <taxon>Vertebrata</taxon>
        <taxon>Euteleostomi</taxon>
        <taxon>Archelosauria</taxon>
        <taxon>Archosauria</taxon>
        <taxon>Dinosauria</taxon>
        <taxon>Saurischia</taxon>
        <taxon>Theropoda</taxon>
        <taxon>Coelurosauria</taxon>
        <taxon>Aves</taxon>
        <taxon>Neognathae</taxon>
        <taxon>Neoaves</taxon>
        <taxon>Gruiformes</taxon>
        <taxon>Psophiidae</taxon>
        <taxon>Psophia</taxon>
    </lineage>
</organism>
<name>A0A7K9XVU4_9GRUI</name>
<evidence type="ECO:0000313" key="5">
    <source>
        <dbReference type="Proteomes" id="UP000587472"/>
    </source>
</evidence>
<sequence length="806" mass="91199">MDRELLRQALSYHGPTLLSLLRAEQHDNPDFRGLLPPPGVVFEPPRGAPSPPGSWSPPGHRASREGAAGCVSPGSPSPRKERASIDTEIQRFIAKKADLLFAHSWKPNGPLSDTIEENEECYAVMPPLERFMEVPREERRELFFRDIERGDIVIGKITSIREFGFFMVLICLGSGIIREISDLEISALCPLRDVPSQSNHGDPLSYYQTGDLIRAAIKDVDRYHEKLTVSLYSSALPPSLASTKLGVITSDDFPLHYRRSLEVANTAETFEEVLHRSPGFANPSLVEYLAEKLGLSESNPPSLLRSLQMKNFSEEDFAPALRKKQSASWALKCVKAGVDYFKVGRHVEAMNEYNKALEIDPQNVEALVARGALYATKGSLNKAISDFEIALENCPTHRNARKYLCQTLVERGGQLEEEDKLLNAENYYKKALSLDESFQEAEEALAKLRKHMQKSLEMREKQAAKEERQKEKKVESSAEKLRKLLKEEKRLKKKRKVSTSSSSSSSSSSDSSSDVSISSSSSSSDHKKHKKKRRKRSESARSSKKCSSRASSHYKDQIRKEEWYSPPADTSASFLNQNFEVEKLLESQDSLACPKTEVKERHSSFSRTTGDDEDTFGGRSEDSRDSYSSSRTLPSSSKTEKYGRTDRFFSSWRGSSGSYHRSDDKPRMHYFRKLERDVEGRREQFKKHGSGQDRYYMSPSGSDHSGKSVGRYRSHSSTCLREGEKSYDSDRRVLSQHKNESECKDMERSYKETDKTKEPDEEMSLNGTAQTESGGKRNLPQNLVNIFNQIAEFEREKGSKQKKQST</sequence>
<dbReference type="GO" id="GO:0003676">
    <property type="term" value="F:nucleic acid binding"/>
    <property type="evidence" value="ECO:0007669"/>
    <property type="project" value="InterPro"/>
</dbReference>
<feature type="compositionally biased region" description="Basic and acidic residues" evidence="2">
    <location>
        <begin position="721"/>
        <end position="758"/>
    </location>
</feature>
<feature type="repeat" description="TPR" evidence="1">
    <location>
        <begin position="330"/>
        <end position="363"/>
    </location>
</feature>
<evidence type="ECO:0000256" key="2">
    <source>
        <dbReference type="SAM" id="MobiDB-lite"/>
    </source>
</evidence>
<dbReference type="InterPro" id="IPR039190">
    <property type="entry name" value="TTC14"/>
</dbReference>
<evidence type="ECO:0000259" key="3">
    <source>
        <dbReference type="PROSITE" id="PS50126"/>
    </source>
</evidence>
<dbReference type="AlphaFoldDB" id="A0A7K9XVU4"/>
<dbReference type="EMBL" id="VWZZ01007444">
    <property type="protein sequence ID" value="NXJ01388.1"/>
    <property type="molecule type" value="Genomic_DNA"/>
</dbReference>
<feature type="region of interest" description="Disordered" evidence="2">
    <location>
        <begin position="452"/>
        <end position="569"/>
    </location>
</feature>
<dbReference type="PROSITE" id="PS50126">
    <property type="entry name" value="S1"/>
    <property type="match status" value="1"/>
</dbReference>
<feature type="compositionally biased region" description="Basic and acidic residues" evidence="2">
    <location>
        <begin position="553"/>
        <end position="563"/>
    </location>
</feature>
<proteinExistence type="predicted"/>
<feature type="compositionally biased region" description="Pro residues" evidence="2">
    <location>
        <begin position="46"/>
        <end position="55"/>
    </location>
</feature>
<feature type="repeat" description="TPR" evidence="1">
    <location>
        <begin position="364"/>
        <end position="397"/>
    </location>
</feature>
<dbReference type="InterPro" id="IPR011990">
    <property type="entry name" value="TPR-like_helical_dom_sf"/>
</dbReference>
<accession>A0A7K9XVU4</accession>
<dbReference type="PROSITE" id="PS50005">
    <property type="entry name" value="TPR"/>
    <property type="match status" value="2"/>
</dbReference>
<comment type="caution">
    <text evidence="4">The sequence shown here is derived from an EMBL/GenBank/DDBJ whole genome shotgun (WGS) entry which is preliminary data.</text>
</comment>
<keyword evidence="5" id="KW-1185">Reference proteome</keyword>
<dbReference type="Pfam" id="PF13414">
    <property type="entry name" value="TPR_11"/>
    <property type="match status" value="1"/>
</dbReference>
<gene>
    <name evidence="4" type="primary">Ttc14</name>
    <name evidence="4" type="ORF">PSOCRE_R10732</name>
</gene>
<feature type="compositionally biased region" description="Basic and acidic residues" evidence="2">
    <location>
        <begin position="454"/>
        <end position="490"/>
    </location>
</feature>
<reference evidence="4 5" key="1">
    <citation type="submission" date="2019-09" db="EMBL/GenBank/DDBJ databases">
        <title>Bird 10,000 Genomes (B10K) Project - Family phase.</title>
        <authorList>
            <person name="Zhang G."/>
        </authorList>
    </citation>
    <scope>NUCLEOTIDE SEQUENCE [LARGE SCALE GENOMIC DNA]</scope>
    <source>
        <strain evidence="4">B10K-DU-001-60</strain>
        <tissue evidence="4">Muscle</tissue>
    </source>
</reference>
<dbReference type="Proteomes" id="UP000587472">
    <property type="component" value="Unassembled WGS sequence"/>
</dbReference>
<feature type="region of interest" description="Disordered" evidence="2">
    <location>
        <begin position="586"/>
        <end position="641"/>
    </location>
</feature>
<feature type="compositionally biased region" description="Polar residues" evidence="2">
    <location>
        <begin position="765"/>
        <end position="781"/>
    </location>
</feature>
<dbReference type="PANTHER" id="PTHR23184">
    <property type="entry name" value="TETRATRICOPEPTIDE REPEAT PROTEIN 14"/>
    <property type="match status" value="1"/>
</dbReference>
<dbReference type="SUPFAM" id="SSF50249">
    <property type="entry name" value="Nucleic acid-binding proteins"/>
    <property type="match status" value="1"/>
</dbReference>
<dbReference type="InterPro" id="IPR003029">
    <property type="entry name" value="S1_domain"/>
</dbReference>
<dbReference type="Gene3D" id="2.40.50.140">
    <property type="entry name" value="Nucleic acid-binding proteins"/>
    <property type="match status" value="1"/>
</dbReference>
<evidence type="ECO:0000256" key="1">
    <source>
        <dbReference type="PROSITE-ProRule" id="PRU00339"/>
    </source>
</evidence>
<dbReference type="SMART" id="SM00316">
    <property type="entry name" value="S1"/>
    <property type="match status" value="1"/>
</dbReference>
<feature type="non-terminal residue" evidence="4">
    <location>
        <position position="1"/>
    </location>
</feature>
<dbReference type="InterPro" id="IPR012340">
    <property type="entry name" value="NA-bd_OB-fold"/>
</dbReference>
<feature type="compositionally biased region" description="Low complexity" evidence="2">
    <location>
        <begin position="498"/>
        <end position="523"/>
    </location>
</feature>
<feature type="domain" description="S1 motif" evidence="3">
    <location>
        <begin position="150"/>
        <end position="232"/>
    </location>
</feature>
<protein>
    <submittedName>
        <fullName evidence="4">TTC14 protein</fullName>
    </submittedName>
</protein>
<evidence type="ECO:0000313" key="4">
    <source>
        <dbReference type="EMBL" id="NXJ01388.1"/>
    </source>
</evidence>
<dbReference type="Gene3D" id="1.25.40.10">
    <property type="entry name" value="Tetratricopeptide repeat domain"/>
    <property type="match status" value="1"/>
</dbReference>
<dbReference type="SMART" id="SM00028">
    <property type="entry name" value="TPR"/>
    <property type="match status" value="3"/>
</dbReference>
<dbReference type="CDD" id="cd00164">
    <property type="entry name" value="S1_like"/>
    <property type="match status" value="1"/>
</dbReference>
<feature type="non-terminal residue" evidence="4">
    <location>
        <position position="806"/>
    </location>
</feature>